<evidence type="ECO:0000259" key="14">
    <source>
        <dbReference type="Pfam" id="PF18998"/>
    </source>
</evidence>
<dbReference type="InterPro" id="IPR050131">
    <property type="entry name" value="Peptidase_S8_subtilisin-like"/>
</dbReference>
<feature type="active site" description="Charge relay system" evidence="9">
    <location>
        <position position="425"/>
    </location>
</feature>
<feature type="active site" description="Charge relay system" evidence="9">
    <location>
        <position position="187"/>
    </location>
</feature>
<evidence type="ECO:0000256" key="8">
    <source>
        <dbReference type="ARBA" id="ARBA00023145"/>
    </source>
</evidence>
<evidence type="ECO:0000256" key="3">
    <source>
        <dbReference type="ARBA" id="ARBA00022525"/>
    </source>
</evidence>
<dbReference type="InterPro" id="IPR000209">
    <property type="entry name" value="Peptidase_S8/S53_dom"/>
</dbReference>
<dbReference type="EMBL" id="JBBDHC010000011">
    <property type="protein sequence ID" value="MEJ1249704.1"/>
    <property type="molecule type" value="Genomic_DNA"/>
</dbReference>
<feature type="signal peptide" evidence="11">
    <location>
        <begin position="1"/>
        <end position="29"/>
    </location>
</feature>
<dbReference type="AlphaFoldDB" id="A0AAW9R583"/>
<keyword evidence="16" id="KW-1185">Reference proteome</keyword>
<dbReference type="PRINTS" id="PR00723">
    <property type="entry name" value="SUBTILISIN"/>
</dbReference>
<keyword evidence="8" id="KW-0865">Zymogen</keyword>
<organism evidence="15 16">
    <name type="scientific">Denitratimonas tolerans</name>
    <dbReference type="NCBI Taxonomy" id="1338420"/>
    <lineage>
        <taxon>Bacteria</taxon>
        <taxon>Pseudomonadati</taxon>
        <taxon>Pseudomonadota</taxon>
        <taxon>Gammaproteobacteria</taxon>
        <taxon>Lysobacterales</taxon>
        <taxon>Lysobacteraceae</taxon>
        <taxon>Denitratimonas</taxon>
    </lineage>
</organism>
<feature type="domain" description="Peptidase S8/S53" evidence="12">
    <location>
        <begin position="178"/>
        <end position="463"/>
    </location>
</feature>
<evidence type="ECO:0000256" key="7">
    <source>
        <dbReference type="ARBA" id="ARBA00022825"/>
    </source>
</evidence>
<evidence type="ECO:0000259" key="13">
    <source>
        <dbReference type="Pfam" id="PF04151"/>
    </source>
</evidence>
<keyword evidence="4 9" id="KW-0645">Protease</keyword>
<dbReference type="GO" id="GO:0005576">
    <property type="term" value="C:extracellular region"/>
    <property type="evidence" value="ECO:0007669"/>
    <property type="project" value="UniProtKB-SubCell"/>
</dbReference>
<dbReference type="InterPro" id="IPR023828">
    <property type="entry name" value="Peptidase_S8_Ser-AS"/>
</dbReference>
<dbReference type="PROSITE" id="PS51892">
    <property type="entry name" value="SUBTILASE"/>
    <property type="match status" value="1"/>
</dbReference>
<dbReference type="SUPFAM" id="SSF52743">
    <property type="entry name" value="Subtilisin-like"/>
    <property type="match status" value="1"/>
</dbReference>
<evidence type="ECO:0000313" key="16">
    <source>
        <dbReference type="Proteomes" id="UP001364472"/>
    </source>
</evidence>
<comment type="similarity">
    <text evidence="2 9">Belongs to the peptidase S8 family.</text>
</comment>
<sequence>MKPAARPSVNPTLLILAATLLPAGGAAGAVPDAVTPPAAAPRVMLDAGAANEAVSGFIVYYRDDAAPGEENAKAAVDTRKAVDQDLARVKAALSIEAKRDRRLATGGHLLSVPKALGKSAALGFMREMATNPQIDSIEPNVRHWPTAVPNDPHYSSQWGLREAVGGLNIEPAWDHTVGSGVVIAVIDTGRTAHPDLDAKTVPGYDFISNAAEARDGSGRDSDPSDMGTWNSAGECGAGEPAKDSSWHGTHVAGIAAALTHNGLGIAGAAPGAAIQHVRVLGRCGGTTADIAEGIIWASGGQVSGVPTNPTPARVLNLSLGGSGECGTTYQRAIDSARSRRSVLVVAAGNDSMAAALARPANCSGVITVAANNREGKKSDYSNYGLAVNVAAPGGEGSGDGMILSTVNSGRTTPLSPTYAGMNGTSMAAPYVAGVVALMLERNLALTPDQVAGILRDTARPFPSYCLGGCGTGIVDAAAAVRRVRGGPFYAFPASVAIYGNGAGTVTSLPLGITCGTSCASRFDANTTITLRATPEEGYEFTGWAGACQGTSRTCELAMTRGHAVFATFKIPVLAMSNGSVRTGLAASGSRKLMFSIDVPAGATNLAFEMSGGSGDADLYVRRDAEPTTDGETFDCRPWKIGNSETCSFEAPVAGRYFAMISADGSFSGVQLRTRYTAGPNGGSSLARNAPVRNVSIPADGARYYRFTVPQGATDLSIKMQGSSGDADLYVRRGGVPTFDTFDCRPYLVGSNETCATATPAAGTYYVMLHAEAAVSGLTLTANYTPFVPTRQLTIGWAGLGGGSVAIRRAATGETLATCGAFPCTVAVPENISFDLIPTAAFGSSFAEWQGVCDSRPGANYCRIRLAAARSLTARFVMSRPNSPALTIERQGSGNGTVLVKRLSTGETLGTCTQYPCRLGPPDATHELIATPGAGSRFLGWMPSQCDSIVGGHCRVRISRPMAMTARFSPQ</sequence>
<comment type="caution">
    <text evidence="15">The sequence shown here is derived from an EMBL/GenBank/DDBJ whole genome shotgun (WGS) entry which is preliminary data.</text>
</comment>
<dbReference type="InterPro" id="IPR015500">
    <property type="entry name" value="Peptidase_S8_subtilisin-rel"/>
</dbReference>
<dbReference type="CDD" id="cd07496">
    <property type="entry name" value="Peptidases_S8_13"/>
    <property type="match status" value="1"/>
</dbReference>
<keyword evidence="6 9" id="KW-0378">Hydrolase</keyword>
<evidence type="ECO:0000256" key="2">
    <source>
        <dbReference type="ARBA" id="ARBA00011073"/>
    </source>
</evidence>
<feature type="active site" description="Charge relay system" evidence="9">
    <location>
        <position position="247"/>
    </location>
</feature>
<dbReference type="InterPro" id="IPR007280">
    <property type="entry name" value="Peptidase_C_arc/bac"/>
</dbReference>
<evidence type="ECO:0000259" key="12">
    <source>
        <dbReference type="Pfam" id="PF00082"/>
    </source>
</evidence>
<dbReference type="Gene3D" id="3.40.50.200">
    <property type="entry name" value="Peptidase S8/S53 domain"/>
    <property type="match status" value="1"/>
</dbReference>
<dbReference type="InterPro" id="IPR044060">
    <property type="entry name" value="Bacterial_rp_domain"/>
</dbReference>
<reference evidence="15 16" key="1">
    <citation type="journal article" date="2016" name="Antonie Van Leeuwenhoek">
        <title>Denitratimonas tolerans gen. nov., sp. nov., a denitrifying bacterium isolated from a bioreactor for tannery wastewater treatment.</title>
        <authorList>
            <person name="Han S.I."/>
            <person name="Kim J.O."/>
            <person name="Lee Y.R."/>
            <person name="Ekpeghere K.I."/>
            <person name="Koh S.C."/>
            <person name="Whang K.S."/>
        </authorList>
    </citation>
    <scope>NUCLEOTIDE SEQUENCE [LARGE SCALE GENOMIC DNA]</scope>
    <source>
        <strain evidence="15 16">KACC 17565</strain>
    </source>
</reference>
<evidence type="ECO:0000256" key="10">
    <source>
        <dbReference type="SAM" id="MobiDB-lite"/>
    </source>
</evidence>
<evidence type="ECO:0000256" key="4">
    <source>
        <dbReference type="ARBA" id="ARBA00022670"/>
    </source>
</evidence>
<dbReference type="GO" id="GO:0004252">
    <property type="term" value="F:serine-type endopeptidase activity"/>
    <property type="evidence" value="ECO:0007669"/>
    <property type="project" value="UniProtKB-UniRule"/>
</dbReference>
<evidence type="ECO:0000256" key="11">
    <source>
        <dbReference type="SAM" id="SignalP"/>
    </source>
</evidence>
<evidence type="ECO:0000256" key="1">
    <source>
        <dbReference type="ARBA" id="ARBA00004613"/>
    </source>
</evidence>
<feature type="domain" description="Bacterial repeat" evidence="14">
    <location>
        <begin position="515"/>
        <end position="569"/>
    </location>
</feature>
<feature type="chain" id="PRO_5043376176" evidence="11">
    <location>
        <begin position="30"/>
        <end position="970"/>
    </location>
</feature>
<gene>
    <name evidence="15" type="ORF">WB794_08485</name>
</gene>
<keyword evidence="5 11" id="KW-0732">Signal</keyword>
<keyword evidence="3" id="KW-0964">Secreted</keyword>
<feature type="compositionally biased region" description="Basic and acidic residues" evidence="10">
    <location>
        <begin position="212"/>
        <end position="222"/>
    </location>
</feature>
<dbReference type="InterPro" id="IPR036852">
    <property type="entry name" value="Peptidase_S8/S53_dom_sf"/>
</dbReference>
<dbReference type="GO" id="GO:0006508">
    <property type="term" value="P:proteolysis"/>
    <property type="evidence" value="ECO:0007669"/>
    <property type="project" value="UniProtKB-KW"/>
</dbReference>
<dbReference type="FunFam" id="3.40.50.200:FF:000022">
    <property type="entry name" value="Extracellular protease"/>
    <property type="match status" value="1"/>
</dbReference>
<accession>A0AAW9R583</accession>
<feature type="domain" description="Peptidase C-terminal archaeal/bacterial" evidence="13">
    <location>
        <begin position="702"/>
        <end position="769"/>
    </location>
</feature>
<dbReference type="Pfam" id="PF00082">
    <property type="entry name" value="Peptidase_S8"/>
    <property type="match status" value="1"/>
</dbReference>
<dbReference type="RefSeq" id="WP_337335423.1">
    <property type="nucleotide sequence ID" value="NZ_JBBDHC010000011.1"/>
</dbReference>
<evidence type="ECO:0000256" key="5">
    <source>
        <dbReference type="ARBA" id="ARBA00022729"/>
    </source>
</evidence>
<proteinExistence type="inferred from homology"/>
<evidence type="ECO:0000256" key="6">
    <source>
        <dbReference type="ARBA" id="ARBA00022801"/>
    </source>
</evidence>
<dbReference type="Gene3D" id="2.60.120.380">
    <property type="match status" value="2"/>
</dbReference>
<dbReference type="PROSITE" id="PS00137">
    <property type="entry name" value="SUBTILASE_HIS"/>
    <property type="match status" value="1"/>
</dbReference>
<protein>
    <submittedName>
        <fullName evidence="15">S8 family serine peptidase</fullName>
    </submittedName>
</protein>
<feature type="region of interest" description="Disordered" evidence="10">
    <location>
        <begin position="211"/>
        <end position="246"/>
    </location>
</feature>
<dbReference type="Pfam" id="PF18998">
    <property type="entry name" value="Flg_new_2"/>
    <property type="match status" value="1"/>
</dbReference>
<keyword evidence="7 9" id="KW-0720">Serine protease</keyword>
<evidence type="ECO:0000313" key="15">
    <source>
        <dbReference type="EMBL" id="MEJ1249704.1"/>
    </source>
</evidence>
<dbReference type="Proteomes" id="UP001364472">
    <property type="component" value="Unassembled WGS sequence"/>
</dbReference>
<comment type="subcellular location">
    <subcellularLocation>
        <location evidence="1">Secreted</location>
    </subcellularLocation>
</comment>
<dbReference type="PANTHER" id="PTHR43806">
    <property type="entry name" value="PEPTIDASE S8"/>
    <property type="match status" value="1"/>
</dbReference>
<name>A0AAW9R583_9GAMM</name>
<dbReference type="PANTHER" id="PTHR43806:SF11">
    <property type="entry name" value="CEREVISIN-RELATED"/>
    <property type="match status" value="1"/>
</dbReference>
<dbReference type="InterPro" id="IPR034176">
    <property type="entry name" value="Peptidases_S8_13"/>
</dbReference>
<dbReference type="InterPro" id="IPR022398">
    <property type="entry name" value="Peptidase_S8_His-AS"/>
</dbReference>
<dbReference type="Pfam" id="PF04151">
    <property type="entry name" value="PPC"/>
    <property type="match status" value="2"/>
</dbReference>
<dbReference type="PROSITE" id="PS00138">
    <property type="entry name" value="SUBTILASE_SER"/>
    <property type="match status" value="1"/>
</dbReference>
<evidence type="ECO:0000256" key="9">
    <source>
        <dbReference type="PROSITE-ProRule" id="PRU01240"/>
    </source>
</evidence>
<feature type="domain" description="Peptidase C-terminal archaeal/bacterial" evidence="13">
    <location>
        <begin position="594"/>
        <end position="661"/>
    </location>
</feature>